<dbReference type="InterPro" id="IPR008979">
    <property type="entry name" value="Galactose-bd-like_sf"/>
</dbReference>
<accession>A0A9D1F4D1</accession>
<dbReference type="Pfam" id="PF02836">
    <property type="entry name" value="Glyco_hydro_2_C"/>
    <property type="match status" value="1"/>
</dbReference>
<evidence type="ECO:0000256" key="7">
    <source>
        <dbReference type="ARBA" id="ARBA00032230"/>
    </source>
</evidence>
<sequence length="1036" mass="117297">MEAQLSWLEDPRIFQVNRCKAHSDHKFYLNTQEMEQGESALFQSLNGTWKFAYAPSPSRRIADFYKEDFSCDGFGEIQVPGHIQLQGYDQCQYINTLYPWDGKEELRPPMVSKENPVASYVRYFSLEEGLKGKRVFLSFQGVENAFYVWLNGAFIGYSEDSFTPSEFEITPYLKDTNNKLAVEVYKRSTASWLEDQDFWRFSGIFRDVYLYSVPKLHVRDMFVHASLEDHYTRGCLNVEIEMLEPAAPKDSAVGTIQAVLKDRHGRIVTSSVVPIAACHGEHFELTMDAGRVRPWSAESPYLYDLEICVKDAYGREAEWIHQSVGFRNFEMIGNRMCLNGQKIMFHGVNRHEFSADRGRSVTKEDMLWDIRFLKQNNINAVRTSHYPNQSYWYELCDRYGIYLIDETNLETHGTWAKYGRIDPSENVPGSLPEWKDTVVDRARSMLERDKNHPSILIWSCGNESYAGDDIAAMSEFFHDRDKSRLVHYEGVAWNRDYAYISDMESRMYAKPEDIARYLDDPDAKPYISCEYMHAMGNSLGGMELYRALEDQYDGYQGGFIWDYIDQALYQTADGQPAVAAGSGTLTDGGRADGGQLRLAYGGDFDDRATDYCFCTDGIIYADRTPSPKMQEVKKLYGDVEIIPAKDAVTVKNRRLFNSLDDLTFTLTVEKEGVCLEKQILDICAEAGQTVTVPVALKNLPEKDEYTITVSACQKKDTLYAPKGFEVTFGQAVFNHFSPALPSSGAKAFRIIHGDGNVGAAGEDFMALFSKSEGGLVSLVYHGQEYITRTPKLTFFRAYTDNDKGMGKPAKDCGWLAASMGLAYVPGSFCTQENDASLEVSAEYEAMYPEKFRCTIRYTIDASGTLKVTAHYPGISGEKFMPLFGMDFKLKKQLGNFSFYGLGPEENYSDRKCGARLGVFESTAAQNMARYLIPQECGNREGVRYLTVKDQKGHGIRFTMTQSPFSASVLPYGAYELENAMHTYELPQVNYTWVRIMAGQTGVGGDDSWGAPVHEQYCMRADQPATLEFTISHWAGK</sequence>
<reference evidence="10" key="1">
    <citation type="submission" date="2020-10" db="EMBL/GenBank/DDBJ databases">
        <authorList>
            <person name="Gilroy R."/>
        </authorList>
    </citation>
    <scope>NUCLEOTIDE SEQUENCE</scope>
    <source>
        <strain evidence="10">CHK178-757</strain>
    </source>
</reference>
<evidence type="ECO:0000256" key="3">
    <source>
        <dbReference type="ARBA" id="ARBA00012756"/>
    </source>
</evidence>
<dbReference type="InterPro" id="IPR036156">
    <property type="entry name" value="Beta-gal/glucu_dom_sf"/>
</dbReference>
<evidence type="ECO:0000313" key="10">
    <source>
        <dbReference type="EMBL" id="HIS47095.1"/>
    </source>
</evidence>
<dbReference type="Gene3D" id="2.60.40.10">
    <property type="entry name" value="Immunoglobulins"/>
    <property type="match status" value="2"/>
</dbReference>
<dbReference type="InterPro" id="IPR032312">
    <property type="entry name" value="LacZ_4"/>
</dbReference>
<dbReference type="PROSITE" id="PS00719">
    <property type="entry name" value="GLYCOSYL_HYDROL_F2_1"/>
    <property type="match status" value="1"/>
</dbReference>
<organism evidence="10 11">
    <name type="scientific">Candidatus Scybalocola faecigallinarum</name>
    <dbReference type="NCBI Taxonomy" id="2840941"/>
    <lineage>
        <taxon>Bacteria</taxon>
        <taxon>Bacillati</taxon>
        <taxon>Bacillota</taxon>
        <taxon>Clostridia</taxon>
        <taxon>Lachnospirales</taxon>
        <taxon>Lachnospiraceae</taxon>
        <taxon>Lachnospiraceae incertae sedis</taxon>
        <taxon>Candidatus Scybalocola (ex Gilroy et al. 2021)</taxon>
    </lineage>
</organism>
<dbReference type="InterPro" id="IPR017853">
    <property type="entry name" value="GH"/>
</dbReference>
<dbReference type="Pfam" id="PF16353">
    <property type="entry name" value="LacZ_4"/>
    <property type="match status" value="1"/>
</dbReference>
<dbReference type="SUPFAM" id="SSF49785">
    <property type="entry name" value="Galactose-binding domain-like"/>
    <property type="match status" value="1"/>
</dbReference>
<dbReference type="Gene3D" id="3.20.20.80">
    <property type="entry name" value="Glycosidases"/>
    <property type="match status" value="1"/>
</dbReference>
<dbReference type="SUPFAM" id="SSF74650">
    <property type="entry name" value="Galactose mutarotase-like"/>
    <property type="match status" value="1"/>
</dbReference>
<comment type="caution">
    <text evidence="10">The sequence shown here is derived from an EMBL/GenBank/DDBJ whole genome shotgun (WGS) entry which is preliminary data.</text>
</comment>
<dbReference type="Gene3D" id="2.70.98.10">
    <property type="match status" value="1"/>
</dbReference>
<dbReference type="InterPro" id="IPR006102">
    <property type="entry name" value="Ig-like_GH2"/>
</dbReference>
<dbReference type="InterPro" id="IPR014718">
    <property type="entry name" value="GH-type_carb-bd"/>
</dbReference>
<keyword evidence="6 8" id="KW-0326">Glycosidase</keyword>
<dbReference type="InterPro" id="IPR013783">
    <property type="entry name" value="Ig-like_fold"/>
</dbReference>
<comment type="catalytic activity">
    <reaction evidence="1 8">
        <text>Hydrolysis of terminal non-reducing beta-D-galactose residues in beta-D-galactosides.</text>
        <dbReference type="EC" id="3.2.1.23"/>
    </reaction>
</comment>
<evidence type="ECO:0000313" key="11">
    <source>
        <dbReference type="Proteomes" id="UP000823927"/>
    </source>
</evidence>
<gene>
    <name evidence="10" type="ORF">IAB46_05955</name>
</gene>
<evidence type="ECO:0000256" key="5">
    <source>
        <dbReference type="ARBA" id="ARBA00022801"/>
    </source>
</evidence>
<dbReference type="SMART" id="SM01038">
    <property type="entry name" value="Bgal_small_N"/>
    <property type="match status" value="1"/>
</dbReference>
<evidence type="ECO:0000259" key="9">
    <source>
        <dbReference type="SMART" id="SM01038"/>
    </source>
</evidence>
<dbReference type="GO" id="GO:0004565">
    <property type="term" value="F:beta-galactosidase activity"/>
    <property type="evidence" value="ECO:0007669"/>
    <property type="project" value="UniProtKB-EC"/>
</dbReference>
<dbReference type="InterPro" id="IPR006103">
    <property type="entry name" value="Glyco_hydro_2_cat"/>
</dbReference>
<protein>
    <recommendedName>
        <fullName evidence="4 8">Beta-galactosidase</fullName>
        <ecNumber evidence="3 8">3.2.1.23</ecNumber>
    </recommendedName>
    <alternativeName>
        <fullName evidence="7 8">Lactase</fullName>
    </alternativeName>
</protein>
<dbReference type="Pfam" id="PF02929">
    <property type="entry name" value="Bgal_small_N"/>
    <property type="match status" value="1"/>
</dbReference>
<dbReference type="AlphaFoldDB" id="A0A9D1F4D1"/>
<dbReference type="InterPro" id="IPR050347">
    <property type="entry name" value="Bact_Beta-galactosidase"/>
</dbReference>
<dbReference type="InterPro" id="IPR011013">
    <property type="entry name" value="Gal_mutarotase_sf_dom"/>
</dbReference>
<dbReference type="GO" id="GO:0009341">
    <property type="term" value="C:beta-galactosidase complex"/>
    <property type="evidence" value="ECO:0007669"/>
    <property type="project" value="InterPro"/>
</dbReference>
<dbReference type="InterPro" id="IPR023230">
    <property type="entry name" value="Glyco_hydro_2_CS"/>
</dbReference>
<evidence type="ECO:0000256" key="6">
    <source>
        <dbReference type="ARBA" id="ARBA00023295"/>
    </source>
</evidence>
<evidence type="ECO:0000256" key="8">
    <source>
        <dbReference type="RuleBase" id="RU361154"/>
    </source>
</evidence>
<name>A0A9D1F4D1_9FIRM</name>
<reference evidence="10" key="2">
    <citation type="journal article" date="2021" name="PeerJ">
        <title>Extensive microbial diversity within the chicken gut microbiome revealed by metagenomics and culture.</title>
        <authorList>
            <person name="Gilroy R."/>
            <person name="Ravi A."/>
            <person name="Getino M."/>
            <person name="Pursley I."/>
            <person name="Horton D.L."/>
            <person name="Alikhan N.F."/>
            <person name="Baker D."/>
            <person name="Gharbi K."/>
            <person name="Hall N."/>
            <person name="Watson M."/>
            <person name="Adriaenssens E.M."/>
            <person name="Foster-Nyarko E."/>
            <person name="Jarju S."/>
            <person name="Secka A."/>
            <person name="Antonio M."/>
            <person name="Oren A."/>
            <person name="Chaudhuri R.R."/>
            <person name="La Ragione R."/>
            <person name="Hildebrand F."/>
            <person name="Pallen M.J."/>
        </authorList>
    </citation>
    <scope>NUCLEOTIDE SEQUENCE</scope>
    <source>
        <strain evidence="10">CHK178-757</strain>
    </source>
</reference>
<dbReference type="Pfam" id="PF00703">
    <property type="entry name" value="Glyco_hydro_2"/>
    <property type="match status" value="1"/>
</dbReference>
<dbReference type="SUPFAM" id="SSF51445">
    <property type="entry name" value="(Trans)glycosidases"/>
    <property type="match status" value="1"/>
</dbReference>
<comment type="similarity">
    <text evidence="2 8">Belongs to the glycosyl hydrolase 2 family.</text>
</comment>
<evidence type="ECO:0000256" key="4">
    <source>
        <dbReference type="ARBA" id="ARBA00013303"/>
    </source>
</evidence>
<proteinExistence type="inferred from homology"/>
<dbReference type="InterPro" id="IPR004199">
    <property type="entry name" value="B-gal_small/dom_5"/>
</dbReference>
<keyword evidence="5 8" id="KW-0378">Hydrolase</keyword>
<dbReference type="SUPFAM" id="SSF49303">
    <property type="entry name" value="beta-Galactosidase/glucuronidase domain"/>
    <property type="match status" value="2"/>
</dbReference>
<dbReference type="PRINTS" id="PR00132">
    <property type="entry name" value="GLHYDRLASE2"/>
</dbReference>
<dbReference type="PANTHER" id="PTHR46323:SF2">
    <property type="entry name" value="BETA-GALACTOSIDASE"/>
    <property type="match status" value="1"/>
</dbReference>
<evidence type="ECO:0000256" key="2">
    <source>
        <dbReference type="ARBA" id="ARBA00007401"/>
    </source>
</evidence>
<dbReference type="EC" id="3.2.1.23" evidence="3 8"/>
<dbReference type="Pfam" id="PF02837">
    <property type="entry name" value="Glyco_hydro_2_N"/>
    <property type="match status" value="1"/>
</dbReference>
<dbReference type="Proteomes" id="UP000823927">
    <property type="component" value="Unassembled WGS sequence"/>
</dbReference>
<dbReference type="PANTHER" id="PTHR46323">
    <property type="entry name" value="BETA-GALACTOSIDASE"/>
    <property type="match status" value="1"/>
</dbReference>
<dbReference type="InterPro" id="IPR006104">
    <property type="entry name" value="Glyco_hydro_2_N"/>
</dbReference>
<dbReference type="InterPro" id="IPR006101">
    <property type="entry name" value="Glyco_hydro_2"/>
</dbReference>
<dbReference type="PROSITE" id="PS00608">
    <property type="entry name" value="GLYCOSYL_HYDROL_F2_2"/>
    <property type="match status" value="1"/>
</dbReference>
<dbReference type="GO" id="GO:0005990">
    <property type="term" value="P:lactose catabolic process"/>
    <property type="evidence" value="ECO:0007669"/>
    <property type="project" value="TreeGrafter"/>
</dbReference>
<dbReference type="InterPro" id="IPR023232">
    <property type="entry name" value="Glyco_hydro_2_AS"/>
</dbReference>
<evidence type="ECO:0000256" key="1">
    <source>
        <dbReference type="ARBA" id="ARBA00001412"/>
    </source>
</evidence>
<feature type="domain" description="Beta galactosidase small chain/" evidence="9">
    <location>
        <begin position="758"/>
        <end position="1031"/>
    </location>
</feature>
<dbReference type="GO" id="GO:0030246">
    <property type="term" value="F:carbohydrate binding"/>
    <property type="evidence" value="ECO:0007669"/>
    <property type="project" value="InterPro"/>
</dbReference>
<dbReference type="EMBL" id="DVIT01000022">
    <property type="protein sequence ID" value="HIS47095.1"/>
    <property type="molecule type" value="Genomic_DNA"/>
</dbReference>
<dbReference type="Gene3D" id="2.60.120.260">
    <property type="entry name" value="Galactose-binding domain-like"/>
    <property type="match status" value="1"/>
</dbReference>